<keyword evidence="3" id="KW-1185">Reference proteome</keyword>
<reference evidence="2 3" key="1">
    <citation type="submission" date="2021-06" db="EMBL/GenBank/DDBJ databases">
        <authorList>
            <person name="Palmer J.M."/>
        </authorList>
    </citation>
    <scope>NUCLEOTIDE SEQUENCE [LARGE SCALE GENOMIC DNA]</scope>
    <source>
        <strain evidence="2 3">GA_2019</strain>
        <tissue evidence="2">Muscle</tissue>
    </source>
</reference>
<organism evidence="2 3">
    <name type="scientific">Goodea atripinnis</name>
    <dbReference type="NCBI Taxonomy" id="208336"/>
    <lineage>
        <taxon>Eukaryota</taxon>
        <taxon>Metazoa</taxon>
        <taxon>Chordata</taxon>
        <taxon>Craniata</taxon>
        <taxon>Vertebrata</taxon>
        <taxon>Euteleostomi</taxon>
        <taxon>Actinopterygii</taxon>
        <taxon>Neopterygii</taxon>
        <taxon>Teleostei</taxon>
        <taxon>Neoteleostei</taxon>
        <taxon>Acanthomorphata</taxon>
        <taxon>Ovalentaria</taxon>
        <taxon>Atherinomorphae</taxon>
        <taxon>Cyprinodontiformes</taxon>
        <taxon>Goodeidae</taxon>
        <taxon>Goodea</taxon>
    </lineage>
</organism>
<comment type="caution">
    <text evidence="2">The sequence shown here is derived from an EMBL/GenBank/DDBJ whole genome shotgun (WGS) entry which is preliminary data.</text>
</comment>
<sequence>MLNIKCDISTIRNRVKKYGMFETVGGLRIKTELCVLDSMDVRAESSGYVRLQLNLRCHAVPHNKLLGGKKSPHRTVLYVTHCSEQMVASTSCVMATLCLALTAVFLFIVPFVV</sequence>
<dbReference type="EMBL" id="JAHRIO010091461">
    <property type="protein sequence ID" value="MEQ2188729.1"/>
    <property type="molecule type" value="Genomic_DNA"/>
</dbReference>
<feature type="transmembrane region" description="Helical" evidence="1">
    <location>
        <begin position="92"/>
        <end position="112"/>
    </location>
</feature>
<keyword evidence="1" id="KW-0472">Membrane</keyword>
<accession>A0ABV0PZ39</accession>
<keyword evidence="1" id="KW-1133">Transmembrane helix</keyword>
<dbReference type="Proteomes" id="UP001476798">
    <property type="component" value="Unassembled WGS sequence"/>
</dbReference>
<protein>
    <submittedName>
        <fullName evidence="2">Uncharacterized protein</fullName>
    </submittedName>
</protein>
<evidence type="ECO:0000256" key="1">
    <source>
        <dbReference type="SAM" id="Phobius"/>
    </source>
</evidence>
<proteinExistence type="predicted"/>
<gene>
    <name evidence="2" type="ORF">GOODEAATRI_017985</name>
</gene>
<evidence type="ECO:0000313" key="2">
    <source>
        <dbReference type="EMBL" id="MEQ2188729.1"/>
    </source>
</evidence>
<name>A0ABV0PZ39_9TELE</name>
<evidence type="ECO:0000313" key="3">
    <source>
        <dbReference type="Proteomes" id="UP001476798"/>
    </source>
</evidence>
<keyword evidence="1" id="KW-0812">Transmembrane</keyword>